<dbReference type="PANTHER" id="PTHR48432:SF1">
    <property type="entry name" value="S5 DRBM DOMAIN-CONTAINING PROTEIN"/>
    <property type="match status" value="1"/>
</dbReference>
<keyword evidence="4 8" id="KW-0689">Ribosomal protein</keyword>
<dbReference type="SUPFAM" id="SSF54768">
    <property type="entry name" value="dsRNA-binding domain-like"/>
    <property type="match status" value="1"/>
</dbReference>
<dbReference type="Proteomes" id="UP000680365">
    <property type="component" value="Unassembled WGS sequence"/>
</dbReference>
<dbReference type="SUPFAM" id="SSF54211">
    <property type="entry name" value="Ribosomal protein S5 domain 2-like"/>
    <property type="match status" value="1"/>
</dbReference>
<reference evidence="11 12" key="1">
    <citation type="journal article" date="2021" name="Nat. Commun.">
        <title>Reductive evolution and unique predatory mode in the CPR bacterium Vampirococcus lugosii.</title>
        <authorList>
            <person name="Moreira D."/>
            <person name="Zivanovic Y."/>
            <person name="Lopez-Archilla A.I."/>
            <person name="Iniesto M."/>
            <person name="Lopez-Garcia P."/>
        </authorList>
    </citation>
    <scope>NUCLEOTIDE SEQUENCE [LARGE SCALE GENOMIC DNA]</scope>
    <source>
        <strain evidence="11">Chiprana</strain>
    </source>
</reference>
<dbReference type="EMBL" id="JAEDAM010000020">
    <property type="protein sequence ID" value="MBS8121888.1"/>
    <property type="molecule type" value="Genomic_DNA"/>
</dbReference>
<dbReference type="InterPro" id="IPR000851">
    <property type="entry name" value="Ribosomal_uS5"/>
</dbReference>
<dbReference type="InterPro" id="IPR005324">
    <property type="entry name" value="Ribosomal_uS5_C"/>
</dbReference>
<dbReference type="Gene3D" id="3.30.160.20">
    <property type="match status" value="1"/>
</dbReference>
<dbReference type="InterPro" id="IPR018192">
    <property type="entry name" value="Ribosomal_uS5_N_CS"/>
</dbReference>
<evidence type="ECO:0000256" key="5">
    <source>
        <dbReference type="ARBA" id="ARBA00023274"/>
    </source>
</evidence>
<keyword evidence="12" id="KW-1185">Reference proteome</keyword>
<dbReference type="InterPro" id="IPR014721">
    <property type="entry name" value="Ribsml_uS5_D2-typ_fold_subgr"/>
</dbReference>
<dbReference type="PROSITE" id="PS00585">
    <property type="entry name" value="RIBOSOMAL_S5"/>
    <property type="match status" value="1"/>
</dbReference>
<dbReference type="Gene3D" id="3.30.230.10">
    <property type="match status" value="1"/>
</dbReference>
<evidence type="ECO:0000313" key="12">
    <source>
        <dbReference type="Proteomes" id="UP000680365"/>
    </source>
</evidence>
<evidence type="ECO:0000256" key="6">
    <source>
        <dbReference type="ARBA" id="ARBA00035255"/>
    </source>
</evidence>
<keyword evidence="2" id="KW-0699">rRNA-binding</keyword>
<evidence type="ECO:0000256" key="8">
    <source>
        <dbReference type="PROSITE-ProRule" id="PRU00268"/>
    </source>
</evidence>
<dbReference type="Pfam" id="PF00333">
    <property type="entry name" value="Ribosomal_S5"/>
    <property type="match status" value="1"/>
</dbReference>
<evidence type="ECO:0000256" key="3">
    <source>
        <dbReference type="ARBA" id="ARBA00022884"/>
    </source>
</evidence>
<keyword evidence="5 8" id="KW-0687">Ribonucleoprotein</keyword>
<dbReference type="GO" id="GO:0005840">
    <property type="term" value="C:ribosome"/>
    <property type="evidence" value="ECO:0007669"/>
    <property type="project" value="UniProtKB-KW"/>
</dbReference>
<evidence type="ECO:0000313" key="11">
    <source>
        <dbReference type="EMBL" id="MBS8121888.1"/>
    </source>
</evidence>
<name>A0ABS5QKZ2_9BACT</name>
<feature type="domain" description="S5 DRBM" evidence="10">
    <location>
        <begin position="8"/>
        <end position="71"/>
    </location>
</feature>
<organism evidence="11 12">
    <name type="scientific">Candidatus Vampirococcus lugosii</name>
    <dbReference type="NCBI Taxonomy" id="2789015"/>
    <lineage>
        <taxon>Bacteria</taxon>
        <taxon>Candidatus Absconditibacteriota</taxon>
        <taxon>Vampirococcus</taxon>
    </lineage>
</organism>
<comment type="caution">
    <text evidence="11">The sequence shown here is derived from an EMBL/GenBank/DDBJ whole genome shotgun (WGS) entry which is preliminary data.</text>
</comment>
<dbReference type="InterPro" id="IPR013810">
    <property type="entry name" value="Ribosomal_uS5_N"/>
</dbReference>
<comment type="similarity">
    <text evidence="1 9">Belongs to the universal ribosomal protein uS5 family.</text>
</comment>
<evidence type="ECO:0000256" key="1">
    <source>
        <dbReference type="ARBA" id="ARBA00008945"/>
    </source>
</evidence>
<evidence type="ECO:0000256" key="2">
    <source>
        <dbReference type="ARBA" id="ARBA00022730"/>
    </source>
</evidence>
<proteinExistence type="inferred from homology"/>
<evidence type="ECO:0000256" key="7">
    <source>
        <dbReference type="ARBA" id="ARBA00035519"/>
    </source>
</evidence>
<gene>
    <name evidence="11" type="ORF">VAMP_34n53</name>
</gene>
<dbReference type="PROSITE" id="PS50881">
    <property type="entry name" value="S5_DSRBD"/>
    <property type="match status" value="1"/>
</dbReference>
<protein>
    <recommendedName>
        <fullName evidence="6">Small ribosomal subunit protein uS5</fullName>
    </recommendedName>
    <alternativeName>
        <fullName evidence="7">30S ribosomal protein S5</fullName>
    </alternativeName>
</protein>
<evidence type="ECO:0000256" key="4">
    <source>
        <dbReference type="ARBA" id="ARBA00022980"/>
    </source>
</evidence>
<dbReference type="PANTHER" id="PTHR48432">
    <property type="entry name" value="S5 DRBM DOMAIN-CONTAINING PROTEIN"/>
    <property type="match status" value="1"/>
</dbReference>
<dbReference type="InterPro" id="IPR020568">
    <property type="entry name" value="Ribosomal_Su5_D2-typ_SF"/>
</dbReference>
<dbReference type="RefSeq" id="WP_213348794.1">
    <property type="nucleotide sequence ID" value="NZ_JAEDAM010000020.1"/>
</dbReference>
<accession>A0ABS5QKZ2</accession>
<dbReference type="Pfam" id="PF03719">
    <property type="entry name" value="Ribosomal_S5_C"/>
    <property type="match status" value="1"/>
</dbReference>
<sequence>MEKKDKQFEERLLEVRRVTRVTKGGRQLAFRAVMVIGDKKGTIGLGIAKSSDVIGAIQKATHDAYKNLKKVPVVGADSVPYLKTFKFKSAIVRLIPAGPGTGLKAGSSVRSVLELAGYNNILSKIIGTNNKLNNALATIYALTMYKSNGFKRDIEKS</sequence>
<evidence type="ECO:0000256" key="9">
    <source>
        <dbReference type="RuleBase" id="RU003823"/>
    </source>
</evidence>
<keyword evidence="3" id="KW-0694">RNA-binding</keyword>
<evidence type="ECO:0000259" key="10">
    <source>
        <dbReference type="PROSITE" id="PS50881"/>
    </source>
</evidence>